<dbReference type="InterPro" id="IPR003945">
    <property type="entry name" value="NU5C-like"/>
</dbReference>
<evidence type="ECO:0000256" key="6">
    <source>
        <dbReference type="ARBA" id="ARBA00023136"/>
    </source>
</evidence>
<dbReference type="PANTHER" id="PTHR42829">
    <property type="entry name" value="NADH-UBIQUINONE OXIDOREDUCTASE CHAIN 5"/>
    <property type="match status" value="1"/>
</dbReference>
<reference evidence="11" key="1">
    <citation type="submission" date="2016-11" db="EMBL/GenBank/DDBJ databases">
        <title>The complete mitochondrial genome of Mexistrophia reticulata Thompson, 2011 (Gastropoda: Stylommatophora: Cerionidae).</title>
        <authorList>
            <person name="Harasewych M.G."/>
            <person name="Gonzalez V.L."/>
            <person name="Windsor A.M."/>
            <person name="Lopez-Vera E."/>
            <person name="Halloran M."/>
        </authorList>
    </citation>
    <scope>NUCLEOTIDE SEQUENCE</scope>
</reference>
<evidence type="ECO:0000259" key="9">
    <source>
        <dbReference type="Pfam" id="PF00361"/>
    </source>
</evidence>
<evidence type="ECO:0000256" key="5">
    <source>
        <dbReference type="ARBA" id="ARBA00022989"/>
    </source>
</evidence>
<keyword evidence="8" id="KW-0813">Transport</keyword>
<dbReference type="Pfam" id="PF00662">
    <property type="entry name" value="Proton_antipo_N"/>
    <property type="match status" value="1"/>
</dbReference>
<keyword evidence="8 11" id="KW-0496">Mitochondrion</keyword>
<dbReference type="EC" id="7.1.1.2" evidence="2 8"/>
<comment type="catalytic activity">
    <reaction evidence="7 8">
        <text>a ubiquinone + NADH + 5 H(+)(in) = a ubiquinol + NAD(+) + 4 H(+)(out)</text>
        <dbReference type="Rhea" id="RHEA:29091"/>
        <dbReference type="Rhea" id="RHEA-COMP:9565"/>
        <dbReference type="Rhea" id="RHEA-COMP:9566"/>
        <dbReference type="ChEBI" id="CHEBI:15378"/>
        <dbReference type="ChEBI" id="CHEBI:16389"/>
        <dbReference type="ChEBI" id="CHEBI:17976"/>
        <dbReference type="ChEBI" id="CHEBI:57540"/>
        <dbReference type="ChEBI" id="CHEBI:57945"/>
        <dbReference type="EC" id="7.1.1.2"/>
    </reaction>
</comment>
<dbReference type="GO" id="GO:0008137">
    <property type="term" value="F:NADH dehydrogenase (ubiquinone) activity"/>
    <property type="evidence" value="ECO:0007669"/>
    <property type="project" value="UniProtKB-EC"/>
</dbReference>
<feature type="transmembrane region" description="Helical" evidence="8">
    <location>
        <begin position="340"/>
        <end position="362"/>
    </location>
</feature>
<proteinExistence type="inferred from homology"/>
<evidence type="ECO:0000259" key="10">
    <source>
        <dbReference type="Pfam" id="PF00662"/>
    </source>
</evidence>
<keyword evidence="5 8" id="KW-1133">Transmembrane helix</keyword>
<feature type="transmembrane region" description="Helical" evidence="8">
    <location>
        <begin position="309"/>
        <end position="328"/>
    </location>
</feature>
<accession>A0A1W6S4J9</accession>
<feature type="transmembrane region" description="Helical" evidence="8">
    <location>
        <begin position="382"/>
        <end position="411"/>
    </location>
</feature>
<dbReference type="InterPro" id="IPR001516">
    <property type="entry name" value="Proton_antipo_N"/>
</dbReference>
<keyword evidence="8" id="KW-0520">NAD</keyword>
<comment type="similarity">
    <text evidence="8">Belongs to the complex I subunit 5 family.</text>
</comment>
<feature type="transmembrane region" description="Helical" evidence="8">
    <location>
        <begin position="96"/>
        <end position="113"/>
    </location>
</feature>
<dbReference type="InterPro" id="IPR001750">
    <property type="entry name" value="ND/Mrp_TM"/>
</dbReference>
<dbReference type="AlphaFoldDB" id="A0A1W6S4J9"/>
<evidence type="ECO:0000256" key="8">
    <source>
        <dbReference type="RuleBase" id="RU003404"/>
    </source>
</evidence>
<protein>
    <recommendedName>
        <fullName evidence="3 8">NADH-ubiquinone oxidoreductase chain 5</fullName>
        <ecNumber evidence="2 8">7.1.1.2</ecNumber>
    </recommendedName>
</protein>
<evidence type="ECO:0000256" key="3">
    <source>
        <dbReference type="ARBA" id="ARBA00021096"/>
    </source>
</evidence>
<dbReference type="GO" id="GO:0015990">
    <property type="term" value="P:electron transport coupled proton transport"/>
    <property type="evidence" value="ECO:0007669"/>
    <property type="project" value="TreeGrafter"/>
</dbReference>
<dbReference type="GO" id="GO:0042773">
    <property type="term" value="P:ATP synthesis coupled electron transport"/>
    <property type="evidence" value="ECO:0007669"/>
    <property type="project" value="InterPro"/>
</dbReference>
<keyword evidence="4 8" id="KW-0812">Transmembrane</keyword>
<gene>
    <name evidence="11" type="primary">ND5</name>
</gene>
<comment type="function">
    <text evidence="8">Core subunit of the mitochondrial membrane respiratory chain NADH dehydrogenase (Complex I) which catalyzes electron transfer from NADH through the respiratory chain, using ubiquinone as an electron acceptor. Essential for the catalytic activity and assembly of complex I.</text>
</comment>
<comment type="subcellular location">
    <subcellularLocation>
        <location evidence="1">Membrane</location>
        <topology evidence="1">Multi-pass membrane protein</topology>
    </subcellularLocation>
</comment>
<feature type="transmembrane region" description="Helical" evidence="8">
    <location>
        <begin position="158"/>
        <end position="177"/>
    </location>
</feature>
<dbReference type="PRINTS" id="PR01434">
    <property type="entry name" value="NADHDHGNASE5"/>
</dbReference>
<dbReference type="PANTHER" id="PTHR42829:SF2">
    <property type="entry name" value="NADH-UBIQUINONE OXIDOREDUCTASE CHAIN 5"/>
    <property type="match status" value="1"/>
</dbReference>
<feature type="transmembrane region" description="Helical" evidence="8">
    <location>
        <begin position="546"/>
        <end position="566"/>
    </location>
</feature>
<evidence type="ECO:0000313" key="11">
    <source>
        <dbReference type="EMBL" id="ARO74692.1"/>
    </source>
</evidence>
<name>A0A1W6S4J9_9EUPU</name>
<dbReference type="Pfam" id="PF00361">
    <property type="entry name" value="Proton_antipo_M"/>
    <property type="match status" value="1"/>
</dbReference>
<evidence type="ECO:0000256" key="7">
    <source>
        <dbReference type="ARBA" id="ARBA00049551"/>
    </source>
</evidence>
<feature type="transmembrane region" description="Helical" evidence="8">
    <location>
        <begin position="57"/>
        <end position="84"/>
    </location>
</feature>
<feature type="transmembrane region" description="Helical" evidence="8">
    <location>
        <begin position="423"/>
        <end position="444"/>
    </location>
</feature>
<dbReference type="GO" id="GO:0003954">
    <property type="term" value="F:NADH dehydrogenase activity"/>
    <property type="evidence" value="ECO:0007669"/>
    <property type="project" value="TreeGrafter"/>
</dbReference>
<evidence type="ECO:0000256" key="1">
    <source>
        <dbReference type="ARBA" id="ARBA00004141"/>
    </source>
</evidence>
<geneLocation type="mitochondrion" evidence="11"/>
<keyword evidence="6 8" id="KW-0472">Membrane</keyword>
<feature type="transmembrane region" description="Helical" evidence="8">
    <location>
        <begin position="276"/>
        <end position="297"/>
    </location>
</feature>
<dbReference type="GO" id="GO:0016020">
    <property type="term" value="C:membrane"/>
    <property type="evidence" value="ECO:0007669"/>
    <property type="project" value="UniProtKB-SubCell"/>
</dbReference>
<evidence type="ECO:0000256" key="4">
    <source>
        <dbReference type="ARBA" id="ARBA00022692"/>
    </source>
</evidence>
<feature type="transmembrane region" description="Helical" evidence="8">
    <location>
        <begin position="15"/>
        <end position="37"/>
    </location>
</feature>
<feature type="transmembrane region" description="Helical" evidence="8">
    <location>
        <begin position="459"/>
        <end position="477"/>
    </location>
</feature>
<feature type="transmembrane region" description="Helical" evidence="8">
    <location>
        <begin position="212"/>
        <end position="236"/>
    </location>
</feature>
<feature type="transmembrane region" description="Helical" evidence="8">
    <location>
        <begin position="183"/>
        <end position="200"/>
    </location>
</feature>
<evidence type="ECO:0000256" key="2">
    <source>
        <dbReference type="ARBA" id="ARBA00012944"/>
    </source>
</evidence>
<keyword evidence="8" id="KW-0830">Ubiquinone</keyword>
<organism evidence="11">
    <name type="scientific">Mexistrophia reticulata</name>
    <dbReference type="NCBI Taxonomy" id="1780250"/>
    <lineage>
        <taxon>Eukaryota</taxon>
        <taxon>Metazoa</taxon>
        <taxon>Spiralia</taxon>
        <taxon>Lophotrochozoa</taxon>
        <taxon>Mollusca</taxon>
        <taxon>Gastropoda</taxon>
        <taxon>Heterobranchia</taxon>
        <taxon>Euthyneura</taxon>
        <taxon>Panpulmonata</taxon>
        <taxon>Eupulmonata</taxon>
        <taxon>Stylommatophora</taxon>
        <taxon>Helicina</taxon>
        <taxon>Urocoptoidea</taxon>
        <taxon>Cerionidae</taxon>
        <taxon>Mexistrophia</taxon>
    </lineage>
</organism>
<feature type="domain" description="NADH-Ubiquinone oxidoreductase (complex I) chain 5 N-terminal" evidence="10">
    <location>
        <begin position="50"/>
        <end position="97"/>
    </location>
</feature>
<dbReference type="EMBL" id="KY205643">
    <property type="protein sequence ID" value="ARO74692.1"/>
    <property type="molecule type" value="Genomic_DNA"/>
</dbReference>
<feature type="domain" description="NADH:quinone oxidoreductase/Mrp antiporter transmembrane" evidence="9">
    <location>
        <begin position="113"/>
        <end position="387"/>
    </location>
</feature>
<sequence>MSFTMISNINNNKRFLCLLFIMFMFLLSYYIMIMITGKSSFVLDLQLMVLNSYPVCYSIIVDYISLSFSALVCLVAFSVFWFAVDYMKEELFYWRFMWLLFLFVISMILLIFSQSLFSLLLGWDGLGITSYLLIIYYQNKTSLESGTLTLMINRLGDVLIMSTFCLMITMGSFLMLFNENSDTFGCILFILMVAALTKSAQYPFSSWLPAAMAAPTPVSALVHSSTLVTAGIYLLIRVSIHSNVFESSSSILLCFGCITALLGGMCAMGEYDIKKIIALSTLSQLGVMVYSLGLNAIDLTLYHLFSHAMFKALLFMVAGWLLMVSYGCQDIRLLGGVLKMYPALMVMFIMTMGCLMGAPFVTGYYSKHLILELMVSSSVNSLSFMIMLLSATFSAMYMTRILIILVLSPLITPIMSKHKLTMGNYFPMIILFSFSVCFGAMFLMTEEAVANSFMLPKKYFYIISLIPIMGLLGGFFWENKFDKLTKLMSSMFFLMPLSKDIIIGMPKFTKPVMCLDYGWLEPKSLLSDPMWAISANMKSLFLWPKYSMSFAQGLTLLLWFMLWSFLIS</sequence>
<feature type="transmembrane region" description="Helical" evidence="8">
    <location>
        <begin position="248"/>
        <end position="269"/>
    </location>
</feature>